<dbReference type="InterPro" id="IPR011990">
    <property type="entry name" value="TPR-like_helical_dom_sf"/>
</dbReference>
<keyword evidence="1" id="KW-0802">TPR repeat</keyword>
<dbReference type="SUPFAM" id="SSF48452">
    <property type="entry name" value="TPR-like"/>
    <property type="match status" value="1"/>
</dbReference>
<feature type="chain" id="PRO_5023133144" evidence="2">
    <location>
        <begin position="24"/>
        <end position="199"/>
    </location>
</feature>
<keyword evidence="4" id="KW-1185">Reference proteome</keyword>
<dbReference type="Gene3D" id="1.25.40.10">
    <property type="entry name" value="Tetratricopeptide repeat domain"/>
    <property type="match status" value="1"/>
</dbReference>
<evidence type="ECO:0000313" key="4">
    <source>
        <dbReference type="Proteomes" id="UP000321362"/>
    </source>
</evidence>
<dbReference type="Proteomes" id="UP000321362">
    <property type="component" value="Chromosome"/>
</dbReference>
<gene>
    <name evidence="3" type="ORF">FSB76_05920</name>
</gene>
<dbReference type="InterPro" id="IPR019734">
    <property type="entry name" value="TPR_rpt"/>
</dbReference>
<dbReference type="PROSITE" id="PS51257">
    <property type="entry name" value="PROKAR_LIPOPROTEIN"/>
    <property type="match status" value="1"/>
</dbReference>
<dbReference type="Pfam" id="PF13181">
    <property type="entry name" value="TPR_8"/>
    <property type="match status" value="2"/>
</dbReference>
<reference evidence="3 4" key="1">
    <citation type="journal article" date="2013" name="J. Microbiol.">
        <title>Mucilaginibacter ginsenosidivorax sp. nov., with ginsenoside converting activity isolated from sediment.</title>
        <authorList>
            <person name="Kim J.K."/>
            <person name="Choi T.E."/>
            <person name="Liu Q.M."/>
            <person name="Park H.Y."/>
            <person name="Yi T.H."/>
            <person name="Yoon M.H."/>
            <person name="Kim S.C."/>
            <person name="Im W.T."/>
        </authorList>
    </citation>
    <scope>NUCLEOTIDE SEQUENCE [LARGE SCALE GENOMIC DNA]</scope>
    <source>
        <strain evidence="3 4">KHI28</strain>
    </source>
</reference>
<feature type="signal peptide" evidence="2">
    <location>
        <begin position="1"/>
        <end position="23"/>
    </location>
</feature>
<dbReference type="SMART" id="SM00028">
    <property type="entry name" value="TPR"/>
    <property type="match status" value="2"/>
</dbReference>
<feature type="repeat" description="TPR" evidence="1">
    <location>
        <begin position="24"/>
        <end position="57"/>
    </location>
</feature>
<proteinExistence type="predicted"/>
<dbReference type="EMBL" id="CP042437">
    <property type="protein sequence ID" value="QEC75503.1"/>
    <property type="molecule type" value="Genomic_DNA"/>
</dbReference>
<evidence type="ECO:0000256" key="1">
    <source>
        <dbReference type="PROSITE-ProRule" id="PRU00339"/>
    </source>
</evidence>
<evidence type="ECO:0000256" key="2">
    <source>
        <dbReference type="SAM" id="SignalP"/>
    </source>
</evidence>
<keyword evidence="2" id="KW-0732">Signal</keyword>
<evidence type="ECO:0000313" key="3">
    <source>
        <dbReference type="EMBL" id="QEC75503.1"/>
    </source>
</evidence>
<accession>A0A5B8VW47</accession>
<protein>
    <submittedName>
        <fullName evidence="3">Uncharacterized protein</fullName>
    </submittedName>
</protein>
<dbReference type="KEGG" id="mgk:FSB76_05920"/>
<dbReference type="PROSITE" id="PS50005">
    <property type="entry name" value="TPR"/>
    <property type="match status" value="1"/>
</dbReference>
<sequence>MKSLAKYTLITLILITAAMSCLAQEDYLEKGNTFLDKGQLSKAERAFRDGIKADPTNLIYQCQLGLTLIQQKKFAASEIVLQQVLKNDSNNVAARWYSGIGYFENTQDRKSVNEFLKALPLIDKQSGQYYSANWYIGKCYANLLKTEGLTYAETDQMFASYQEYLRLQPDAEDAATIKAYIEHKKARRPPANVKIWVDL</sequence>
<name>A0A5B8VW47_9SPHI</name>
<organism evidence="3 4">
    <name type="scientific">Mucilaginibacter ginsenosidivorax</name>
    <dbReference type="NCBI Taxonomy" id="862126"/>
    <lineage>
        <taxon>Bacteria</taxon>
        <taxon>Pseudomonadati</taxon>
        <taxon>Bacteroidota</taxon>
        <taxon>Sphingobacteriia</taxon>
        <taxon>Sphingobacteriales</taxon>
        <taxon>Sphingobacteriaceae</taxon>
        <taxon>Mucilaginibacter</taxon>
    </lineage>
</organism>
<dbReference type="AlphaFoldDB" id="A0A5B8VW47"/>